<organism evidence="5 6">
    <name type="scientific">Dinothrombium tinctorium</name>
    <dbReference type="NCBI Taxonomy" id="1965070"/>
    <lineage>
        <taxon>Eukaryota</taxon>
        <taxon>Metazoa</taxon>
        <taxon>Ecdysozoa</taxon>
        <taxon>Arthropoda</taxon>
        <taxon>Chelicerata</taxon>
        <taxon>Arachnida</taxon>
        <taxon>Acari</taxon>
        <taxon>Acariformes</taxon>
        <taxon>Trombidiformes</taxon>
        <taxon>Prostigmata</taxon>
        <taxon>Anystina</taxon>
        <taxon>Parasitengona</taxon>
        <taxon>Trombidioidea</taxon>
        <taxon>Trombidiidae</taxon>
        <taxon>Dinothrombium</taxon>
    </lineage>
</organism>
<evidence type="ECO:0000313" key="6">
    <source>
        <dbReference type="Proteomes" id="UP000285301"/>
    </source>
</evidence>
<evidence type="ECO:0000256" key="3">
    <source>
        <dbReference type="ARBA" id="ARBA00023136"/>
    </source>
</evidence>
<proteinExistence type="predicted"/>
<dbReference type="AlphaFoldDB" id="A0A443RPX3"/>
<keyword evidence="5" id="KW-0762">Sugar transport</keyword>
<keyword evidence="6" id="KW-1185">Reference proteome</keyword>
<evidence type="ECO:0000313" key="5">
    <source>
        <dbReference type="EMBL" id="RWS17336.1"/>
    </source>
</evidence>
<feature type="transmembrane region" description="Helical" evidence="4">
    <location>
        <begin position="173"/>
        <end position="195"/>
    </location>
</feature>
<accession>A0A443RPX3</accession>
<dbReference type="GO" id="GO:0022857">
    <property type="term" value="F:transmembrane transporter activity"/>
    <property type="evidence" value="ECO:0007669"/>
    <property type="project" value="InterPro"/>
</dbReference>
<dbReference type="Pfam" id="PF07690">
    <property type="entry name" value="MFS_1"/>
    <property type="match status" value="1"/>
</dbReference>
<name>A0A443RPX3_9ACAR</name>
<feature type="transmembrane region" description="Helical" evidence="4">
    <location>
        <begin position="215"/>
        <end position="232"/>
    </location>
</feature>
<feature type="transmembrane region" description="Helical" evidence="4">
    <location>
        <begin position="270"/>
        <end position="292"/>
    </location>
</feature>
<evidence type="ECO:0000256" key="4">
    <source>
        <dbReference type="SAM" id="Phobius"/>
    </source>
</evidence>
<keyword evidence="1 4" id="KW-0812">Transmembrane</keyword>
<keyword evidence="5" id="KW-0813">Transport</keyword>
<dbReference type="InterPro" id="IPR011701">
    <property type="entry name" value="MFS"/>
</dbReference>
<evidence type="ECO:0000256" key="2">
    <source>
        <dbReference type="ARBA" id="ARBA00022989"/>
    </source>
</evidence>
<protein>
    <submittedName>
        <fullName evidence="5">Sodium-dependent glucose transporter 1-like protein</fullName>
    </submittedName>
</protein>
<keyword evidence="2 4" id="KW-1133">Transmembrane helix</keyword>
<dbReference type="PANTHER" id="PTHR23121">
    <property type="entry name" value="SODIUM-DEPENDENT GLUCOSE TRANSPORTER 1"/>
    <property type="match status" value="1"/>
</dbReference>
<feature type="transmembrane region" description="Helical" evidence="4">
    <location>
        <begin position="299"/>
        <end position="321"/>
    </location>
</feature>
<comment type="caution">
    <text evidence="5">The sequence shown here is derived from an EMBL/GenBank/DDBJ whole genome shotgun (WGS) entry which is preliminary data.</text>
</comment>
<keyword evidence="3 4" id="KW-0472">Membrane</keyword>
<reference evidence="5 6" key="1">
    <citation type="journal article" date="2018" name="Gigascience">
        <title>Genomes of trombidid mites reveal novel predicted allergens and laterally-transferred genes associated with secondary metabolism.</title>
        <authorList>
            <person name="Dong X."/>
            <person name="Chaisiri K."/>
            <person name="Xia D."/>
            <person name="Armstrong S.D."/>
            <person name="Fang Y."/>
            <person name="Donnelly M.J."/>
            <person name="Kadowaki T."/>
            <person name="McGarry J.W."/>
            <person name="Darby A.C."/>
            <person name="Makepeace B.L."/>
        </authorList>
    </citation>
    <scope>NUCLEOTIDE SEQUENCE [LARGE SCALE GENOMIC DNA]</scope>
    <source>
        <strain evidence="5">UoL-WK</strain>
    </source>
</reference>
<dbReference type="Gene3D" id="1.20.1250.20">
    <property type="entry name" value="MFS general substrate transporter like domains"/>
    <property type="match status" value="2"/>
</dbReference>
<dbReference type="EMBL" id="NCKU01000094">
    <property type="protein sequence ID" value="RWS17336.1"/>
    <property type="molecule type" value="Genomic_DNA"/>
</dbReference>
<dbReference type="PANTHER" id="PTHR23121:SF9">
    <property type="entry name" value="SODIUM-DEPENDENT GLUCOSE TRANSPORTER 1"/>
    <property type="match status" value="1"/>
</dbReference>
<feature type="transmembrane region" description="Helical" evidence="4">
    <location>
        <begin position="90"/>
        <end position="110"/>
    </location>
</feature>
<dbReference type="InterPro" id="IPR036259">
    <property type="entry name" value="MFS_trans_sf"/>
</dbReference>
<feature type="transmembrane region" description="Helical" evidence="4">
    <location>
        <begin position="333"/>
        <end position="355"/>
    </location>
</feature>
<feature type="transmembrane region" description="Helical" evidence="4">
    <location>
        <begin position="244"/>
        <end position="264"/>
    </location>
</feature>
<feature type="transmembrane region" description="Helical" evidence="4">
    <location>
        <begin position="122"/>
        <end position="147"/>
    </location>
</feature>
<evidence type="ECO:0000256" key="1">
    <source>
        <dbReference type="ARBA" id="ARBA00022692"/>
    </source>
</evidence>
<dbReference type="OrthoDB" id="6365769at2759"/>
<dbReference type="Proteomes" id="UP000285301">
    <property type="component" value="Unassembled WGS sequence"/>
</dbReference>
<dbReference type="SUPFAM" id="SSF103473">
    <property type="entry name" value="MFS general substrate transporter"/>
    <property type="match status" value="1"/>
</dbReference>
<gene>
    <name evidence="5" type="ORF">B4U79_17603</name>
</gene>
<sequence length="366" mass="40619">MTFNVIPPTFNDLQTLFNVSLEEMSSVYTFRSSGYLFGAITVVSLPYCTNITQFCAVVVVNGISSGGSDVGTNVWLLNLFKEKSGPYIQALYFCFAIGTFIIPLLSAPFLSENNDGVSQVHYTFLITGLIVLISSLFIFAFFLKGLIKEPLIDRTKSWFSRTLCTFHRPKDNYTVVVVALASISILIYSGFEISYMQFMPTLVTKSKLNVSNTDAAYMNSAMNLAYTCFRGLSAIINMKISTEMLLYFDFAVLLMATIILLIFINTSWLMVLIGNIFMGVGFASIFPSILAFVEKHMPVTNFIGSIFTFSGGVMAIVYPRLIGKYIENDSSFVLYLSLASVVLTTLSFTSIYIFATKCKRGEESGL</sequence>